<dbReference type="InterPro" id="IPR023090">
    <property type="entry name" value="UPF0702_alpha/beta_dom_sf"/>
</dbReference>
<dbReference type="PANTHER" id="PTHR34582:SF6">
    <property type="entry name" value="UPF0702 TRANSMEMBRANE PROTEIN YCAP"/>
    <property type="match status" value="1"/>
</dbReference>
<dbReference type="OrthoDB" id="9793799at2"/>
<feature type="transmembrane region" description="Helical" evidence="7">
    <location>
        <begin position="66"/>
        <end position="86"/>
    </location>
</feature>
<dbReference type="EMBL" id="SOZD01000002">
    <property type="protein sequence ID" value="TFF25588.1"/>
    <property type="molecule type" value="Genomic_DNA"/>
</dbReference>
<comment type="similarity">
    <text evidence="2">Belongs to the UPF0702 family.</text>
</comment>
<keyword evidence="5 7" id="KW-1133">Transmembrane helix</keyword>
<keyword evidence="10" id="KW-1185">Reference proteome</keyword>
<evidence type="ECO:0000256" key="5">
    <source>
        <dbReference type="ARBA" id="ARBA00022989"/>
    </source>
</evidence>
<reference evidence="9 10" key="1">
    <citation type="submission" date="2019-03" db="EMBL/GenBank/DDBJ databases">
        <title>Jiella endophytica sp. nov., a novel endophytic bacterium isolated from root of Ficus microcarpa Linn. f.</title>
        <authorList>
            <person name="Tuo L."/>
        </authorList>
    </citation>
    <scope>NUCLEOTIDE SEQUENCE [LARGE SCALE GENOMIC DNA]</scope>
    <source>
        <strain evidence="9 10">CBS5Q-3</strain>
    </source>
</reference>
<comment type="caution">
    <text evidence="9">The sequence shown here is derived from an EMBL/GenBank/DDBJ whole genome shotgun (WGS) entry which is preliminary data.</text>
</comment>
<gene>
    <name evidence="9" type="ORF">E3C22_09610</name>
</gene>
<dbReference type="Pfam" id="PF04239">
    <property type="entry name" value="DUF421"/>
    <property type="match status" value="1"/>
</dbReference>
<keyword evidence="3" id="KW-1003">Cell membrane</keyword>
<dbReference type="PANTHER" id="PTHR34582">
    <property type="entry name" value="UPF0702 TRANSMEMBRANE PROTEIN YCAP"/>
    <property type="match status" value="1"/>
</dbReference>
<evidence type="ECO:0000256" key="3">
    <source>
        <dbReference type="ARBA" id="ARBA00022475"/>
    </source>
</evidence>
<evidence type="ECO:0000313" key="10">
    <source>
        <dbReference type="Proteomes" id="UP000298179"/>
    </source>
</evidence>
<dbReference type="GO" id="GO:0005886">
    <property type="term" value="C:plasma membrane"/>
    <property type="evidence" value="ECO:0007669"/>
    <property type="project" value="UniProtKB-SubCell"/>
</dbReference>
<feature type="transmembrane region" description="Helical" evidence="7">
    <location>
        <begin position="6"/>
        <end position="29"/>
    </location>
</feature>
<evidence type="ECO:0000256" key="1">
    <source>
        <dbReference type="ARBA" id="ARBA00004651"/>
    </source>
</evidence>
<organism evidence="9 10">
    <name type="scientific">Jiella endophytica</name>
    <dbReference type="NCBI Taxonomy" id="2558362"/>
    <lineage>
        <taxon>Bacteria</taxon>
        <taxon>Pseudomonadati</taxon>
        <taxon>Pseudomonadota</taxon>
        <taxon>Alphaproteobacteria</taxon>
        <taxon>Hyphomicrobiales</taxon>
        <taxon>Aurantimonadaceae</taxon>
        <taxon>Jiella</taxon>
    </lineage>
</organism>
<evidence type="ECO:0000259" key="8">
    <source>
        <dbReference type="Pfam" id="PF04239"/>
    </source>
</evidence>
<dbReference type="Gene3D" id="3.30.240.20">
    <property type="entry name" value="bsu07140 like domains"/>
    <property type="match status" value="1"/>
</dbReference>
<proteinExistence type="inferred from homology"/>
<accession>A0A4Y8RPP5</accession>
<keyword evidence="4 7" id="KW-0812">Transmembrane</keyword>
<sequence>MFAQSPILDAVLGGIFLAAIGLCVVIFLVRVIGLRSFSKMTAFDFVITLATGSLLASAATTSSWPAFLKALVAIAALMAIQVALAFGRRNSRMVTSVVDNEPLLLMRDGVFIDAAMATSRVSPGDVYAKLRGANIQAMDEVRAVVLETTGDISVLHGESFAPELLRHVRGAEAAGMVPDDSARSASRKA</sequence>
<comment type="subcellular location">
    <subcellularLocation>
        <location evidence="1">Cell membrane</location>
        <topology evidence="1">Multi-pass membrane protein</topology>
    </subcellularLocation>
</comment>
<evidence type="ECO:0000256" key="6">
    <source>
        <dbReference type="ARBA" id="ARBA00023136"/>
    </source>
</evidence>
<feature type="domain" description="YetF C-terminal" evidence="8">
    <location>
        <begin position="90"/>
        <end position="158"/>
    </location>
</feature>
<evidence type="ECO:0000256" key="4">
    <source>
        <dbReference type="ARBA" id="ARBA00022692"/>
    </source>
</evidence>
<evidence type="ECO:0000256" key="7">
    <source>
        <dbReference type="SAM" id="Phobius"/>
    </source>
</evidence>
<evidence type="ECO:0000256" key="2">
    <source>
        <dbReference type="ARBA" id="ARBA00006448"/>
    </source>
</evidence>
<keyword evidence="6 7" id="KW-0472">Membrane</keyword>
<feature type="transmembrane region" description="Helical" evidence="7">
    <location>
        <begin position="41"/>
        <end position="60"/>
    </location>
</feature>
<dbReference type="AlphaFoldDB" id="A0A4Y8RPP5"/>
<name>A0A4Y8RPP5_9HYPH</name>
<dbReference type="InterPro" id="IPR007353">
    <property type="entry name" value="DUF421"/>
</dbReference>
<protein>
    <submittedName>
        <fullName evidence="9">DUF421 domain-containing protein</fullName>
    </submittedName>
</protein>
<evidence type="ECO:0000313" key="9">
    <source>
        <dbReference type="EMBL" id="TFF25588.1"/>
    </source>
</evidence>
<dbReference type="Proteomes" id="UP000298179">
    <property type="component" value="Unassembled WGS sequence"/>
</dbReference>